<dbReference type="GO" id="GO:0006882">
    <property type="term" value="P:intracellular zinc ion homeostasis"/>
    <property type="evidence" value="ECO:0007669"/>
    <property type="project" value="TreeGrafter"/>
</dbReference>
<organism evidence="9 10">
    <name type="scientific">Rubellicoccus peritrichatus</name>
    <dbReference type="NCBI Taxonomy" id="3080537"/>
    <lineage>
        <taxon>Bacteria</taxon>
        <taxon>Pseudomonadati</taxon>
        <taxon>Verrucomicrobiota</taxon>
        <taxon>Opitutia</taxon>
        <taxon>Puniceicoccales</taxon>
        <taxon>Cerasicoccaceae</taxon>
        <taxon>Rubellicoccus</taxon>
    </lineage>
</organism>
<evidence type="ECO:0000256" key="4">
    <source>
        <dbReference type="ARBA" id="ARBA00022692"/>
    </source>
</evidence>
<evidence type="ECO:0000256" key="5">
    <source>
        <dbReference type="ARBA" id="ARBA00022989"/>
    </source>
</evidence>
<name>A0AAQ3LIE3_9BACT</name>
<evidence type="ECO:0000313" key="9">
    <source>
        <dbReference type="EMBL" id="WOO42649.1"/>
    </source>
</evidence>
<dbReference type="RefSeq" id="WP_317835174.1">
    <property type="nucleotide sequence ID" value="NZ_CP136920.1"/>
</dbReference>
<feature type="transmembrane region" description="Helical" evidence="7">
    <location>
        <begin position="114"/>
        <end position="136"/>
    </location>
</feature>
<dbReference type="GO" id="GO:0015086">
    <property type="term" value="F:cadmium ion transmembrane transporter activity"/>
    <property type="evidence" value="ECO:0007669"/>
    <property type="project" value="TreeGrafter"/>
</dbReference>
<evidence type="ECO:0000256" key="6">
    <source>
        <dbReference type="ARBA" id="ARBA00023136"/>
    </source>
</evidence>
<keyword evidence="4 7" id="KW-0812">Transmembrane</keyword>
<dbReference type="InterPro" id="IPR027469">
    <property type="entry name" value="Cation_efflux_TMD_sf"/>
</dbReference>
<keyword evidence="10" id="KW-1185">Reference proteome</keyword>
<sequence length="315" mass="35717">MATHSELIQTERNAIKYSVWGNLVMGLLGLGFAAASHSYAVLLDSVYSLVSFTASLFSLKVTEMIMRPANKDYPFGYAIYEPMFNLGKGLVIFTVCLLALYSSIEALFHGGREIAAGIAFFYAVSTAVVCLVIARILYHYAKRCESPIVSVDAKNWILDGILSAVIGGALLVVYLLEESRFKAWLPYADPVAVILLVMLFLPIPYRIIRDNWAQVLGRNTDPEIRGLSEEAVRECFHGKPVQETEIRALRAGRFIYLQVFIVVARDEAWPRKVRDEDEYRETLRRRLGEKFRYLIIDVVFTTDEKWINQVPEVES</sequence>
<dbReference type="InterPro" id="IPR058533">
    <property type="entry name" value="Cation_efflux_TM"/>
</dbReference>
<dbReference type="PANTHER" id="PTHR43840:SF15">
    <property type="entry name" value="MITOCHONDRIAL METAL TRANSPORTER 1-RELATED"/>
    <property type="match status" value="1"/>
</dbReference>
<evidence type="ECO:0000256" key="1">
    <source>
        <dbReference type="ARBA" id="ARBA00004141"/>
    </source>
</evidence>
<dbReference type="KEGG" id="puo:RZN69_06060"/>
<gene>
    <name evidence="9" type="ORF">RZN69_06060</name>
</gene>
<reference evidence="9 10" key="1">
    <citation type="submission" date="2023-10" db="EMBL/GenBank/DDBJ databases">
        <title>Rubellicoccus peritrichatus gen. nov., sp. nov., isolated from an algae of coral reef tank.</title>
        <authorList>
            <person name="Luo J."/>
        </authorList>
    </citation>
    <scope>NUCLEOTIDE SEQUENCE [LARGE SCALE GENOMIC DNA]</scope>
    <source>
        <strain evidence="9 10">CR14</strain>
    </source>
</reference>
<evidence type="ECO:0000256" key="7">
    <source>
        <dbReference type="SAM" id="Phobius"/>
    </source>
</evidence>
<dbReference type="NCBIfam" id="TIGR01297">
    <property type="entry name" value="CDF"/>
    <property type="match status" value="1"/>
</dbReference>
<dbReference type="GO" id="GO:0005886">
    <property type="term" value="C:plasma membrane"/>
    <property type="evidence" value="ECO:0007669"/>
    <property type="project" value="TreeGrafter"/>
</dbReference>
<keyword evidence="3" id="KW-0813">Transport</keyword>
<dbReference type="InterPro" id="IPR002524">
    <property type="entry name" value="Cation_efflux"/>
</dbReference>
<dbReference type="Pfam" id="PF01545">
    <property type="entry name" value="Cation_efflux"/>
    <property type="match status" value="1"/>
</dbReference>
<dbReference type="Proteomes" id="UP001304300">
    <property type="component" value="Chromosome"/>
</dbReference>
<dbReference type="SUPFAM" id="SSF161111">
    <property type="entry name" value="Cation efflux protein transmembrane domain-like"/>
    <property type="match status" value="1"/>
</dbReference>
<accession>A0AAQ3LIE3</accession>
<feature type="transmembrane region" description="Helical" evidence="7">
    <location>
        <begin position="20"/>
        <end position="40"/>
    </location>
</feature>
<feature type="transmembrane region" description="Helical" evidence="7">
    <location>
        <begin position="46"/>
        <end position="65"/>
    </location>
</feature>
<feature type="transmembrane region" description="Helical" evidence="7">
    <location>
        <begin position="86"/>
        <end position="108"/>
    </location>
</feature>
<protein>
    <submittedName>
        <fullName evidence="9">Cation diffusion facilitator family transporter</fullName>
    </submittedName>
</protein>
<evidence type="ECO:0000256" key="2">
    <source>
        <dbReference type="ARBA" id="ARBA00008114"/>
    </source>
</evidence>
<evidence type="ECO:0000256" key="3">
    <source>
        <dbReference type="ARBA" id="ARBA00022448"/>
    </source>
</evidence>
<dbReference type="Gene3D" id="1.20.1510.10">
    <property type="entry name" value="Cation efflux protein transmembrane domain"/>
    <property type="match status" value="1"/>
</dbReference>
<comment type="similarity">
    <text evidence="2">Belongs to the cation diffusion facilitator (CDF) transporter (TC 2.A.4) family.</text>
</comment>
<feature type="transmembrane region" description="Helical" evidence="7">
    <location>
        <begin position="187"/>
        <end position="208"/>
    </location>
</feature>
<comment type="subcellular location">
    <subcellularLocation>
        <location evidence="1">Membrane</location>
        <topology evidence="1">Multi-pass membrane protein</topology>
    </subcellularLocation>
</comment>
<dbReference type="GO" id="GO:0015341">
    <property type="term" value="F:zinc efflux antiporter activity"/>
    <property type="evidence" value="ECO:0007669"/>
    <property type="project" value="TreeGrafter"/>
</dbReference>
<keyword evidence="6 7" id="KW-0472">Membrane</keyword>
<dbReference type="AlphaFoldDB" id="A0AAQ3LIE3"/>
<evidence type="ECO:0000313" key="10">
    <source>
        <dbReference type="Proteomes" id="UP001304300"/>
    </source>
</evidence>
<feature type="transmembrane region" description="Helical" evidence="7">
    <location>
        <begin position="156"/>
        <end position="175"/>
    </location>
</feature>
<dbReference type="EMBL" id="CP136920">
    <property type="protein sequence ID" value="WOO42649.1"/>
    <property type="molecule type" value="Genomic_DNA"/>
</dbReference>
<feature type="domain" description="Cation efflux protein transmembrane" evidence="8">
    <location>
        <begin position="16"/>
        <end position="211"/>
    </location>
</feature>
<evidence type="ECO:0000259" key="8">
    <source>
        <dbReference type="Pfam" id="PF01545"/>
    </source>
</evidence>
<proteinExistence type="inferred from homology"/>
<keyword evidence="5 7" id="KW-1133">Transmembrane helix</keyword>
<dbReference type="InterPro" id="IPR050291">
    <property type="entry name" value="CDF_Transporter"/>
</dbReference>
<dbReference type="GO" id="GO:0015093">
    <property type="term" value="F:ferrous iron transmembrane transporter activity"/>
    <property type="evidence" value="ECO:0007669"/>
    <property type="project" value="TreeGrafter"/>
</dbReference>
<dbReference type="PANTHER" id="PTHR43840">
    <property type="entry name" value="MITOCHONDRIAL METAL TRANSPORTER 1-RELATED"/>
    <property type="match status" value="1"/>
</dbReference>